<comment type="function">
    <text evidence="4 17">Nitrate reductase is a key enzyme involved in the first step of nitrate assimilation in plants, fungi and bacteria.</text>
</comment>
<dbReference type="PRINTS" id="PR00406">
    <property type="entry name" value="CYTB5RDTASE"/>
</dbReference>
<dbReference type="Gene3D" id="2.40.30.10">
    <property type="entry name" value="Translation factors"/>
    <property type="match status" value="1"/>
</dbReference>
<dbReference type="Pfam" id="PF03404">
    <property type="entry name" value="Mo-co_dimer"/>
    <property type="match status" value="1"/>
</dbReference>
<dbReference type="Pfam" id="PF00970">
    <property type="entry name" value="FAD_binding_6"/>
    <property type="match status" value="1"/>
</dbReference>
<dbReference type="Gene3D" id="3.10.120.10">
    <property type="entry name" value="Cytochrome b5-like heme/steroid binding domain"/>
    <property type="match status" value="1"/>
</dbReference>
<evidence type="ECO:0000256" key="17">
    <source>
        <dbReference type="PIRNR" id="PIRNR000233"/>
    </source>
</evidence>
<evidence type="ECO:0000256" key="13">
    <source>
        <dbReference type="ARBA" id="ARBA00023004"/>
    </source>
</evidence>
<evidence type="ECO:0000313" key="21">
    <source>
        <dbReference type="EMBL" id="KAL2061775.1"/>
    </source>
</evidence>
<dbReference type="PROSITE" id="PS50255">
    <property type="entry name" value="CYTOCHROME_B5_2"/>
    <property type="match status" value="1"/>
</dbReference>
<keyword evidence="11" id="KW-0274">FAD</keyword>
<keyword evidence="14 17" id="KW-0534">Nitrate assimilation</keyword>
<keyword evidence="15" id="KW-1015">Disulfide bond</keyword>
<dbReference type="Gene3D" id="2.60.40.650">
    <property type="match status" value="1"/>
</dbReference>
<dbReference type="InterPro" id="IPR039261">
    <property type="entry name" value="FNR_nucleotide-bd"/>
</dbReference>
<dbReference type="SMART" id="SM01117">
    <property type="entry name" value="Cyt-b5"/>
    <property type="match status" value="1"/>
</dbReference>
<evidence type="ECO:0000256" key="6">
    <source>
        <dbReference type="ARBA" id="ARBA00011738"/>
    </source>
</evidence>
<evidence type="ECO:0000256" key="12">
    <source>
        <dbReference type="ARBA" id="ARBA00023002"/>
    </source>
</evidence>
<dbReference type="Gene3D" id="3.90.420.10">
    <property type="entry name" value="Oxidoreductase, molybdopterin-binding domain"/>
    <property type="match status" value="1"/>
</dbReference>
<evidence type="ECO:0000256" key="14">
    <source>
        <dbReference type="ARBA" id="ARBA00023063"/>
    </source>
</evidence>
<comment type="caution">
    <text evidence="21">The sequence shown here is derived from an EMBL/GenBank/DDBJ whole genome shotgun (WGS) entry which is preliminary data.</text>
</comment>
<dbReference type="InterPro" id="IPR036400">
    <property type="entry name" value="Cyt_B5-like_heme/steroid_sf"/>
</dbReference>
<dbReference type="InterPro" id="IPR017927">
    <property type="entry name" value="FAD-bd_FR_type"/>
</dbReference>
<feature type="compositionally biased region" description="Polar residues" evidence="18">
    <location>
        <begin position="24"/>
        <end position="40"/>
    </location>
</feature>
<dbReference type="SUPFAM" id="SSF52343">
    <property type="entry name" value="Ferredoxin reductase-like, C-terminal NADP-linked domain"/>
    <property type="match status" value="1"/>
</dbReference>
<protein>
    <recommendedName>
        <fullName evidence="17">Nitrate reductase</fullName>
    </recommendedName>
</protein>
<dbReference type="InterPro" id="IPR001433">
    <property type="entry name" value="OxRdtase_FAD/NAD-bd"/>
</dbReference>
<evidence type="ECO:0000256" key="15">
    <source>
        <dbReference type="ARBA" id="ARBA00023157"/>
    </source>
</evidence>
<evidence type="ECO:0000256" key="2">
    <source>
        <dbReference type="ARBA" id="ARBA00001971"/>
    </source>
</evidence>
<dbReference type="PANTHER" id="PTHR19372">
    <property type="entry name" value="SULFITE REDUCTASE"/>
    <property type="match status" value="1"/>
</dbReference>
<evidence type="ECO:0000256" key="4">
    <source>
        <dbReference type="ARBA" id="ARBA00003838"/>
    </source>
</evidence>
<reference evidence="21 22" key="1">
    <citation type="journal article" date="2024" name="Commun. Biol.">
        <title>Comparative genomic analysis of thermophilic fungi reveals convergent evolutionary adaptations and gene losses.</title>
        <authorList>
            <person name="Steindorff A.S."/>
            <person name="Aguilar-Pontes M.V."/>
            <person name="Robinson A.J."/>
            <person name="Andreopoulos B."/>
            <person name="LaButti K."/>
            <person name="Kuo A."/>
            <person name="Mondo S."/>
            <person name="Riley R."/>
            <person name="Otillar R."/>
            <person name="Haridas S."/>
            <person name="Lipzen A."/>
            <person name="Grimwood J."/>
            <person name="Schmutz J."/>
            <person name="Clum A."/>
            <person name="Reid I.D."/>
            <person name="Moisan M.C."/>
            <person name="Butler G."/>
            <person name="Nguyen T.T.M."/>
            <person name="Dewar K."/>
            <person name="Conant G."/>
            <person name="Drula E."/>
            <person name="Henrissat B."/>
            <person name="Hansel C."/>
            <person name="Singer S."/>
            <person name="Hutchinson M.I."/>
            <person name="de Vries R.P."/>
            <person name="Natvig D.O."/>
            <person name="Powell A.J."/>
            <person name="Tsang A."/>
            <person name="Grigoriev I.V."/>
        </authorList>
    </citation>
    <scope>NUCLEOTIDE SEQUENCE [LARGE SCALE GENOMIC DNA]</scope>
    <source>
        <strain evidence="21 22">CBS 494.80</strain>
    </source>
</reference>
<dbReference type="InterPro" id="IPR008333">
    <property type="entry name" value="Cbr1-like_FAD-bd_dom"/>
</dbReference>
<keyword evidence="7" id="KW-0500">Molybdenum</keyword>
<keyword evidence="12" id="KW-0560">Oxidoreductase</keyword>
<evidence type="ECO:0000256" key="11">
    <source>
        <dbReference type="ARBA" id="ARBA00022827"/>
    </source>
</evidence>
<dbReference type="PRINTS" id="PR00407">
    <property type="entry name" value="EUMOPTERIN"/>
</dbReference>
<keyword evidence="10" id="KW-0479">Metal-binding</keyword>
<evidence type="ECO:0000256" key="8">
    <source>
        <dbReference type="ARBA" id="ARBA00022617"/>
    </source>
</evidence>
<dbReference type="SUPFAM" id="SSF55856">
    <property type="entry name" value="Cytochrome b5-like heme/steroid binding domain"/>
    <property type="match status" value="1"/>
</dbReference>
<evidence type="ECO:0000259" key="20">
    <source>
        <dbReference type="PROSITE" id="PS51384"/>
    </source>
</evidence>
<proteinExistence type="inferred from homology"/>
<organism evidence="21 22">
    <name type="scientific">Oculimacula yallundae</name>
    <dbReference type="NCBI Taxonomy" id="86028"/>
    <lineage>
        <taxon>Eukaryota</taxon>
        <taxon>Fungi</taxon>
        <taxon>Dikarya</taxon>
        <taxon>Ascomycota</taxon>
        <taxon>Pezizomycotina</taxon>
        <taxon>Leotiomycetes</taxon>
        <taxon>Helotiales</taxon>
        <taxon>Ploettnerulaceae</taxon>
        <taxon>Oculimacula</taxon>
    </lineage>
</organism>
<keyword evidence="9" id="KW-0285">Flavoprotein</keyword>
<feature type="compositionally biased region" description="Low complexity" evidence="18">
    <location>
        <begin position="56"/>
        <end position="70"/>
    </location>
</feature>
<dbReference type="PROSITE" id="PS00559">
    <property type="entry name" value="MOLYBDOPTERIN_EUK"/>
    <property type="match status" value="1"/>
</dbReference>
<dbReference type="Pfam" id="PF00175">
    <property type="entry name" value="NAD_binding_1"/>
    <property type="match status" value="1"/>
</dbReference>
<feature type="domain" description="Cytochrome b5 heme-binding" evidence="19">
    <location>
        <begin position="552"/>
        <end position="627"/>
    </location>
</feature>
<dbReference type="PROSITE" id="PS00191">
    <property type="entry name" value="CYTOCHROME_B5_1"/>
    <property type="match status" value="1"/>
</dbReference>
<keyword evidence="13" id="KW-0408">Iron</keyword>
<comment type="subunit">
    <text evidence="6">Homodimer.</text>
</comment>
<evidence type="ECO:0000259" key="19">
    <source>
        <dbReference type="PROSITE" id="PS50255"/>
    </source>
</evidence>
<dbReference type="PIRSF" id="PIRSF000233">
    <property type="entry name" value="Nitr_rd_NADH"/>
    <property type="match status" value="1"/>
</dbReference>
<dbReference type="SUPFAM" id="SSF63380">
    <property type="entry name" value="Riboflavin synthase domain-like"/>
    <property type="match status" value="1"/>
</dbReference>
<evidence type="ECO:0000256" key="5">
    <source>
        <dbReference type="ARBA" id="ARBA00006253"/>
    </source>
</evidence>
<keyword evidence="22" id="KW-1185">Reference proteome</keyword>
<dbReference type="PROSITE" id="PS51384">
    <property type="entry name" value="FAD_FR"/>
    <property type="match status" value="1"/>
</dbReference>
<dbReference type="InterPro" id="IPR008335">
    <property type="entry name" value="Mopterin_OxRdtase_euk"/>
</dbReference>
<dbReference type="Pfam" id="PF00174">
    <property type="entry name" value="Oxidored_molyb"/>
    <property type="match status" value="1"/>
</dbReference>
<feature type="region of interest" description="Disordered" evidence="18">
    <location>
        <begin position="1"/>
        <end position="79"/>
    </location>
</feature>
<feature type="domain" description="FAD-binding FR-type" evidence="20">
    <location>
        <begin position="656"/>
        <end position="767"/>
    </location>
</feature>
<dbReference type="InterPro" id="IPR017938">
    <property type="entry name" value="Riboflavin_synthase-like_b-brl"/>
</dbReference>
<dbReference type="InterPro" id="IPR005066">
    <property type="entry name" value="MoCF_OxRdtse_dimer"/>
</dbReference>
<accession>A0ABR4BVW8</accession>
<comment type="cofactor">
    <cofactor evidence="3">
        <name>FAD</name>
        <dbReference type="ChEBI" id="CHEBI:57692"/>
    </cofactor>
</comment>
<dbReference type="EMBL" id="JAZHXI010000018">
    <property type="protein sequence ID" value="KAL2061775.1"/>
    <property type="molecule type" value="Genomic_DNA"/>
</dbReference>
<dbReference type="Proteomes" id="UP001595075">
    <property type="component" value="Unassembled WGS sequence"/>
</dbReference>
<dbReference type="PRINTS" id="PR00363">
    <property type="entry name" value="CYTOCHROMEB5"/>
</dbReference>
<evidence type="ECO:0000256" key="10">
    <source>
        <dbReference type="ARBA" id="ARBA00022723"/>
    </source>
</evidence>
<gene>
    <name evidence="21" type="ORF">VTL71DRAFT_7153</name>
</gene>
<evidence type="ECO:0000313" key="22">
    <source>
        <dbReference type="Proteomes" id="UP001595075"/>
    </source>
</evidence>
<evidence type="ECO:0000256" key="9">
    <source>
        <dbReference type="ARBA" id="ARBA00022630"/>
    </source>
</evidence>
<evidence type="ECO:0000256" key="16">
    <source>
        <dbReference type="ARBA" id="ARBA00049155"/>
    </source>
</evidence>
<name>A0ABR4BVW8_9HELO</name>
<evidence type="ECO:0000256" key="18">
    <source>
        <dbReference type="SAM" id="MobiDB-lite"/>
    </source>
</evidence>
<sequence>MSINMIPTDVLTPLPTAPPSPTLQNKTPARNLSTISFQEPSTPPKSEHSGSDVSDESSPSSRRTSSAIPSRYALPPSSKEPTAILKEDLKTPDNHVPRDPRLIRLTGIHPFNVEAPLSALYDEGFLTSPELFYVRNHGAVPEVDDASIPDWEFSIEGLVKHPIKMTLKQLIAEYEQITVPITLVCAGNRRKEQNQVRKSKGFSWGAAGVSTALWTGVALGELLKRAAPLRGAKYVCMEGADKLPNGHYGTSVKLNWAMDPNRGIMVAHKMNGEMLRPDHGKPLRIVVPGQIGGRSVKWLKRLIVTAAPSDNWYHIYDNRVLPTMVSPEQSANEPKWWMDERYAIYDLSTNSATAYPAHDERLSLVHAPETYKVRGYAYGGGGRRVTRVEVTLDKGKSWALANIRYHEDDYRDQADEDEMLFGGRLDMGWRETCFTWCFWDIDLKVDDLALAGDIMVRGMDESMNVQPRDMYWSVLGMMNNPWYRITITKEGDSLHFEHPTQPALMPGGWMEKVKAKGGNLANGFWGESMGGEEETGLVEIKKEIKMTKDGIDQKITIDELRKHDQDTNPWFVVNGEVYDGTAFLEGHPGGATSIIGAAGQDASDEFMAIHSETAKEMMQDYHIGTLDAAAVLALASSEETSEATSTTPRPLFLQPKTWKKALLSSKKSISADTRIFTFTLEHSQQSTGLPIGQHLMMRLRDPVTREAIIRSYTPISPGTQTGTLDVLVKVYLDTAERLGGKMTKALDSIPVGHFVDFKGPIGKFEYLGQGRCKIGGRERAVKRFVMICAGSGITPIFQILRAVLSDERDETKCLVLDGNRLESDILCREEMDGLVRGKEGRCRLLYALTKPEESWKGLSGRMGKELLEKEVGECSSKDGDELVLICGPEALEKSVHGILNGLGWKDEDLLFF</sequence>
<comment type="cofactor">
    <cofactor evidence="2">
        <name>heme</name>
        <dbReference type="ChEBI" id="CHEBI:30413"/>
    </cofactor>
</comment>
<comment type="cofactor">
    <cofactor evidence="1">
        <name>Mo-molybdopterin</name>
        <dbReference type="ChEBI" id="CHEBI:71302"/>
    </cofactor>
</comment>
<evidence type="ECO:0000256" key="1">
    <source>
        <dbReference type="ARBA" id="ARBA00001924"/>
    </source>
</evidence>
<dbReference type="InterPro" id="IPR018506">
    <property type="entry name" value="Cyt_B5_heme-BS"/>
</dbReference>
<evidence type="ECO:0000256" key="7">
    <source>
        <dbReference type="ARBA" id="ARBA00022505"/>
    </source>
</evidence>
<dbReference type="CDD" id="cd06183">
    <property type="entry name" value="cyt_b5_reduct_like"/>
    <property type="match status" value="1"/>
</dbReference>
<keyword evidence="8" id="KW-0349">Heme</keyword>
<dbReference type="InterPro" id="IPR036374">
    <property type="entry name" value="OxRdtase_Mopterin-bd_sf"/>
</dbReference>
<dbReference type="SUPFAM" id="SSF56524">
    <property type="entry name" value="Oxidoreductase molybdopterin-binding domain"/>
    <property type="match status" value="1"/>
</dbReference>
<comment type="similarity">
    <text evidence="5 17">Belongs to the nitrate reductase family.</text>
</comment>
<dbReference type="Pfam" id="PF00173">
    <property type="entry name" value="Cyt-b5"/>
    <property type="match status" value="1"/>
</dbReference>
<comment type="catalytic activity">
    <reaction evidence="16">
        <text>nitrite + NADP(+) + H2O = nitrate + NADPH + H(+)</text>
        <dbReference type="Rhea" id="RHEA:19061"/>
        <dbReference type="ChEBI" id="CHEBI:15377"/>
        <dbReference type="ChEBI" id="CHEBI:15378"/>
        <dbReference type="ChEBI" id="CHEBI:16301"/>
        <dbReference type="ChEBI" id="CHEBI:17632"/>
        <dbReference type="ChEBI" id="CHEBI:57783"/>
        <dbReference type="ChEBI" id="CHEBI:58349"/>
        <dbReference type="EC" id="1.7.1.3"/>
    </reaction>
</comment>
<dbReference type="Gene3D" id="3.40.50.80">
    <property type="entry name" value="Nucleotide-binding domain of ferredoxin-NADP reductase (FNR) module"/>
    <property type="match status" value="1"/>
</dbReference>
<evidence type="ECO:0000256" key="3">
    <source>
        <dbReference type="ARBA" id="ARBA00001974"/>
    </source>
</evidence>
<dbReference type="InterPro" id="IPR022407">
    <property type="entry name" value="OxRdtase_Mopterin_BS"/>
</dbReference>
<dbReference type="SUPFAM" id="SSF81296">
    <property type="entry name" value="E set domains"/>
    <property type="match status" value="1"/>
</dbReference>
<dbReference type="InterPro" id="IPR000572">
    <property type="entry name" value="OxRdtase_Mopterin-bd_dom"/>
</dbReference>
<dbReference type="InterPro" id="IPR014756">
    <property type="entry name" value="Ig_E-set"/>
</dbReference>
<dbReference type="InterPro" id="IPR001199">
    <property type="entry name" value="Cyt_B5-like_heme/steroid-bd"/>
</dbReference>
<dbReference type="InterPro" id="IPR012137">
    <property type="entry name" value="Nitr_rd_NADH"/>
</dbReference>
<dbReference type="PANTHER" id="PTHR19372:SF7">
    <property type="entry name" value="SULFITE OXIDASE, MITOCHONDRIAL"/>
    <property type="match status" value="1"/>
</dbReference>